<feature type="region of interest" description="Disordered" evidence="1">
    <location>
        <begin position="135"/>
        <end position="160"/>
    </location>
</feature>
<dbReference type="Proteomes" id="UP000253517">
    <property type="component" value="Unassembled WGS sequence"/>
</dbReference>
<reference evidence="2 3" key="1">
    <citation type="submission" date="2018-07" db="EMBL/GenBank/DDBJ databases">
        <title>Genomic Encyclopedia of Type Strains, Phase IV (KMG-IV): sequencing the most valuable type-strain genomes for metagenomic binning, comparative biology and taxonomic classification.</title>
        <authorList>
            <person name="Goeker M."/>
        </authorList>
    </citation>
    <scope>NUCLEOTIDE SEQUENCE [LARGE SCALE GENOMIC DNA]</scope>
    <source>
        <strain evidence="2 3">DSM 21410</strain>
    </source>
</reference>
<dbReference type="AlphaFoldDB" id="A0A369A5F0"/>
<sequence>MHKYIYRFKCLSISLMFSIHYPILGQRPDCDFEVTLQVEALSGMRIREKPDVQAKIVGSAPYKSHVQACKEKFGQTTVEGINGFWRYVSFKNFKGYMWDGYTVPILVRESLSGSNISENETKALKALEDSKIEAENQHGHQKSVVQTEQGKKPNLQTSSGKSSIFQDVKFLTESYPYCEDVTKIDRTYYYYGIYLEDDYYHIRPIDLSIELRKDNPRGKMFFDIKPSNGDGTLFIIGLPEVFRDWKKIKNNDFILTQINRTLTPGVRLELYPYQPGESLGNIRLMTSGTVSTYVNDCPVVQNYRLQVELNVDVKEIFDITNQIQYFGKCGVPDIYWFGDLNQDGYTDFILVSEYPGFSVFTLFFSQPNEREKFKKVAEWQVEDCD</sequence>
<evidence type="ECO:0008006" key="4">
    <source>
        <dbReference type="Google" id="ProtNLM"/>
    </source>
</evidence>
<organism evidence="2 3">
    <name type="scientific">Schleiferia thermophila</name>
    <dbReference type="NCBI Taxonomy" id="884107"/>
    <lineage>
        <taxon>Bacteria</taxon>
        <taxon>Pseudomonadati</taxon>
        <taxon>Bacteroidota</taxon>
        <taxon>Flavobacteriia</taxon>
        <taxon>Flavobacteriales</taxon>
        <taxon>Schleiferiaceae</taxon>
        <taxon>Schleiferia</taxon>
    </lineage>
</organism>
<protein>
    <recommendedName>
        <fullName evidence="4">SH3 domain-containing protein</fullName>
    </recommendedName>
</protein>
<feature type="compositionally biased region" description="Polar residues" evidence="1">
    <location>
        <begin position="143"/>
        <end position="160"/>
    </location>
</feature>
<gene>
    <name evidence="2" type="ORF">DES35_103182</name>
</gene>
<evidence type="ECO:0000313" key="2">
    <source>
        <dbReference type="EMBL" id="RCX03297.1"/>
    </source>
</evidence>
<comment type="caution">
    <text evidence="2">The sequence shown here is derived from an EMBL/GenBank/DDBJ whole genome shotgun (WGS) entry which is preliminary data.</text>
</comment>
<dbReference type="Gene3D" id="2.30.30.40">
    <property type="entry name" value="SH3 Domains"/>
    <property type="match status" value="1"/>
</dbReference>
<dbReference type="RefSeq" id="WP_125039441.1">
    <property type="nucleotide sequence ID" value="NZ_BHZF01000003.1"/>
</dbReference>
<name>A0A369A5F0_9FLAO</name>
<evidence type="ECO:0000256" key="1">
    <source>
        <dbReference type="SAM" id="MobiDB-lite"/>
    </source>
</evidence>
<keyword evidence="3" id="KW-1185">Reference proteome</keyword>
<accession>A0A369A5F0</accession>
<proteinExistence type="predicted"/>
<evidence type="ECO:0000313" key="3">
    <source>
        <dbReference type="Proteomes" id="UP000253517"/>
    </source>
</evidence>
<dbReference type="EMBL" id="QPJS01000003">
    <property type="protein sequence ID" value="RCX03297.1"/>
    <property type="molecule type" value="Genomic_DNA"/>
</dbReference>